<keyword evidence="5" id="KW-0813">Transport</keyword>
<evidence type="ECO:0000256" key="1">
    <source>
        <dbReference type="ARBA" id="ARBA00005696"/>
    </source>
</evidence>
<dbReference type="PANTHER" id="PTHR14957:SF1">
    <property type="entry name" value="UBIQUITIN-LIKE-CONJUGATING ENZYME ATG10"/>
    <property type="match status" value="1"/>
</dbReference>
<dbReference type="PANTHER" id="PTHR14957">
    <property type="entry name" value="UBIQUITIN-LIKE-CONJUGATING ENZYME ATG10"/>
    <property type="match status" value="1"/>
</dbReference>
<dbReference type="GO" id="GO:0061651">
    <property type="term" value="F:Atg12 conjugating enzyme activity"/>
    <property type="evidence" value="ECO:0007669"/>
    <property type="project" value="TreeGrafter"/>
</dbReference>
<keyword evidence="6" id="KW-0072">Autophagy</keyword>
<dbReference type="OrthoDB" id="4089664at2759"/>
<evidence type="ECO:0000313" key="10">
    <source>
        <dbReference type="Proteomes" id="UP000237144"/>
    </source>
</evidence>
<keyword evidence="4" id="KW-0833">Ubl conjugation pathway</keyword>
<dbReference type="GO" id="GO:0032446">
    <property type="term" value="P:protein modification by small protein conjugation"/>
    <property type="evidence" value="ECO:0007669"/>
    <property type="project" value="TreeGrafter"/>
</dbReference>
<reference evidence="9 10" key="1">
    <citation type="journal article" date="2018" name="Front. Microbiol.">
        <title>Prospects for Fungal Bioremediation of Acidic Radioactive Waste Sites: Characterization and Genome Sequence of Rhodotorula taiwanensis MD1149.</title>
        <authorList>
            <person name="Tkavc R."/>
            <person name="Matrosova V.Y."/>
            <person name="Grichenko O.E."/>
            <person name="Gostincar C."/>
            <person name="Volpe R.P."/>
            <person name="Klimenkova P."/>
            <person name="Gaidamakova E.K."/>
            <person name="Zhou C.E."/>
            <person name="Stewart B.J."/>
            <person name="Lyman M.G."/>
            <person name="Malfatti S.A."/>
            <person name="Rubinfeld B."/>
            <person name="Courtot M."/>
            <person name="Singh J."/>
            <person name="Dalgard C.L."/>
            <person name="Hamilton T."/>
            <person name="Frey K.G."/>
            <person name="Gunde-Cimerman N."/>
            <person name="Dugan L."/>
            <person name="Daly M.J."/>
        </authorList>
    </citation>
    <scope>NUCLEOTIDE SEQUENCE [LARGE SCALE GENOMIC DNA]</scope>
    <source>
        <strain evidence="9 10">MD1149</strain>
    </source>
</reference>
<dbReference type="AlphaFoldDB" id="A0A2S5BCN9"/>
<dbReference type="Proteomes" id="UP000237144">
    <property type="component" value="Unassembled WGS sequence"/>
</dbReference>
<name>A0A2S5BCN9_9BASI</name>
<dbReference type="Pfam" id="PF03987">
    <property type="entry name" value="Autophagy_act_C"/>
    <property type="match status" value="1"/>
</dbReference>
<evidence type="ECO:0000256" key="4">
    <source>
        <dbReference type="ARBA" id="ARBA00022786"/>
    </source>
</evidence>
<protein>
    <recommendedName>
        <fullName evidence="2">Ubiquitin-like-conjugating enzyme ATG10</fullName>
    </recommendedName>
    <alternativeName>
        <fullName evidence="7">Autophagy-related protein 10</fullName>
    </alternativeName>
</protein>
<dbReference type="Gene3D" id="3.30.1460.50">
    <property type="match status" value="1"/>
</dbReference>
<proteinExistence type="inferred from homology"/>
<dbReference type="GO" id="GO:0015031">
    <property type="term" value="P:protein transport"/>
    <property type="evidence" value="ECO:0007669"/>
    <property type="project" value="UniProtKB-KW"/>
</dbReference>
<feature type="region of interest" description="Disordered" evidence="8">
    <location>
        <begin position="39"/>
        <end position="70"/>
    </location>
</feature>
<organism evidence="9 10">
    <name type="scientific">Rhodotorula taiwanensis</name>
    <dbReference type="NCBI Taxonomy" id="741276"/>
    <lineage>
        <taxon>Eukaryota</taxon>
        <taxon>Fungi</taxon>
        <taxon>Dikarya</taxon>
        <taxon>Basidiomycota</taxon>
        <taxon>Pucciniomycotina</taxon>
        <taxon>Microbotryomycetes</taxon>
        <taxon>Sporidiobolales</taxon>
        <taxon>Sporidiobolaceae</taxon>
        <taxon>Rhodotorula</taxon>
    </lineage>
</organism>
<dbReference type="InterPro" id="IPR007135">
    <property type="entry name" value="Atg3/Atg10"/>
</dbReference>
<feature type="compositionally biased region" description="Acidic residues" evidence="8">
    <location>
        <begin position="58"/>
        <end position="70"/>
    </location>
</feature>
<evidence type="ECO:0000256" key="2">
    <source>
        <dbReference type="ARBA" id="ARBA00021099"/>
    </source>
</evidence>
<evidence type="ECO:0000256" key="3">
    <source>
        <dbReference type="ARBA" id="ARBA00022679"/>
    </source>
</evidence>
<dbReference type="GO" id="GO:0000045">
    <property type="term" value="P:autophagosome assembly"/>
    <property type="evidence" value="ECO:0007669"/>
    <property type="project" value="TreeGrafter"/>
</dbReference>
<comment type="caution">
    <text evidence="9">The sequence shown here is derived from an EMBL/GenBank/DDBJ whole genome shotgun (WGS) entry which is preliminary data.</text>
</comment>
<sequence>MLHQGPAFEVKTGSGHRTEAASVGYLVRREPLYRLYPPVNSSACPPADVDPSGGGSDETLDGFVSEEADDDDDATLRLVQSPRGSQLAPCRTQLSICYSPTFGVPVLWLETYTKNGAPLSHTELIRSTVFHRDAIEAASAHSGQAEPRPPVIISQADHPVTGFASWFVHPCETETLVREVLEACPAPATTDEEEEADFPVQWLDAWLMLIGSLVDLRP</sequence>
<evidence type="ECO:0000313" key="9">
    <source>
        <dbReference type="EMBL" id="POY74523.1"/>
    </source>
</evidence>
<dbReference type="GO" id="GO:0000422">
    <property type="term" value="P:autophagy of mitochondrion"/>
    <property type="evidence" value="ECO:0007669"/>
    <property type="project" value="TreeGrafter"/>
</dbReference>
<evidence type="ECO:0000256" key="5">
    <source>
        <dbReference type="ARBA" id="ARBA00022927"/>
    </source>
</evidence>
<evidence type="ECO:0000256" key="6">
    <source>
        <dbReference type="ARBA" id="ARBA00023006"/>
    </source>
</evidence>
<accession>A0A2S5BCN9</accession>
<evidence type="ECO:0000256" key="8">
    <source>
        <dbReference type="SAM" id="MobiDB-lite"/>
    </source>
</evidence>
<evidence type="ECO:0000256" key="7">
    <source>
        <dbReference type="ARBA" id="ARBA00029833"/>
    </source>
</evidence>
<keyword evidence="10" id="KW-1185">Reference proteome</keyword>
<keyword evidence="5" id="KW-0653">Protein transport</keyword>
<keyword evidence="3" id="KW-0808">Transferase</keyword>
<dbReference type="EMBL" id="PJQD01000023">
    <property type="protein sequence ID" value="POY74523.1"/>
    <property type="molecule type" value="Genomic_DNA"/>
</dbReference>
<gene>
    <name evidence="9" type="ORF">BMF94_2283</name>
</gene>
<dbReference type="STRING" id="741276.A0A2S5BCN9"/>
<comment type="similarity">
    <text evidence="1">Belongs to the ATG10 family.</text>
</comment>
<dbReference type="GO" id="GO:0005829">
    <property type="term" value="C:cytosol"/>
    <property type="evidence" value="ECO:0007669"/>
    <property type="project" value="TreeGrafter"/>
</dbReference>